<comment type="caution">
    <text evidence="2">The sequence shown here is derived from an EMBL/GenBank/DDBJ whole genome shotgun (WGS) entry which is preliminary data.</text>
</comment>
<organism evidence="2 3">
    <name type="scientific">Micromonospora azadirachtae</name>
    <dbReference type="NCBI Taxonomy" id="1970735"/>
    <lineage>
        <taxon>Bacteria</taxon>
        <taxon>Bacillati</taxon>
        <taxon>Actinomycetota</taxon>
        <taxon>Actinomycetes</taxon>
        <taxon>Micromonosporales</taxon>
        <taxon>Micromonosporaceae</taxon>
        <taxon>Micromonospora</taxon>
    </lineage>
</organism>
<accession>A0ABW3A8G9</accession>
<dbReference type="GO" id="GO:0016740">
    <property type="term" value="F:transferase activity"/>
    <property type="evidence" value="ECO:0007669"/>
    <property type="project" value="UniProtKB-KW"/>
</dbReference>
<evidence type="ECO:0000259" key="1">
    <source>
        <dbReference type="Pfam" id="PF12804"/>
    </source>
</evidence>
<proteinExistence type="predicted"/>
<keyword evidence="2" id="KW-0808">Transferase</keyword>
<dbReference type="InterPro" id="IPR029044">
    <property type="entry name" value="Nucleotide-diphossugar_trans"/>
</dbReference>
<dbReference type="EMBL" id="JBHTHM010001830">
    <property type="protein sequence ID" value="MFD0787187.1"/>
    <property type="molecule type" value="Genomic_DNA"/>
</dbReference>
<gene>
    <name evidence="2" type="ORF">ACFQZ8_25075</name>
</gene>
<protein>
    <submittedName>
        <fullName evidence="2">NTP transferase domain-containing protein</fullName>
    </submittedName>
</protein>
<name>A0ABW3A8G9_9ACTN</name>
<reference evidence="3" key="1">
    <citation type="journal article" date="2019" name="Int. J. Syst. Evol. Microbiol.">
        <title>The Global Catalogue of Microorganisms (GCM) 10K type strain sequencing project: providing services to taxonomists for standard genome sequencing and annotation.</title>
        <authorList>
            <consortium name="The Broad Institute Genomics Platform"/>
            <consortium name="The Broad Institute Genome Sequencing Center for Infectious Disease"/>
            <person name="Wu L."/>
            <person name="Ma J."/>
        </authorList>
    </citation>
    <scope>NUCLEOTIDE SEQUENCE [LARGE SCALE GENOMIC DNA]</scope>
    <source>
        <strain evidence="3">JCM 32148</strain>
    </source>
</reference>
<dbReference type="SUPFAM" id="SSF53448">
    <property type="entry name" value="Nucleotide-diphospho-sugar transferases"/>
    <property type="match status" value="1"/>
</dbReference>
<evidence type="ECO:0000313" key="3">
    <source>
        <dbReference type="Proteomes" id="UP001597053"/>
    </source>
</evidence>
<feature type="non-terminal residue" evidence="2">
    <location>
        <position position="57"/>
    </location>
</feature>
<dbReference type="Gene3D" id="3.90.550.10">
    <property type="entry name" value="Spore Coat Polysaccharide Biosynthesis Protein SpsA, Chain A"/>
    <property type="match status" value="1"/>
</dbReference>
<evidence type="ECO:0000313" key="2">
    <source>
        <dbReference type="EMBL" id="MFD0787187.1"/>
    </source>
</evidence>
<dbReference type="Pfam" id="PF12804">
    <property type="entry name" value="NTP_transf_3"/>
    <property type="match status" value="1"/>
</dbReference>
<dbReference type="Proteomes" id="UP001597053">
    <property type="component" value="Unassembled WGS sequence"/>
</dbReference>
<feature type="domain" description="MobA-like NTP transferase" evidence="1">
    <location>
        <begin position="23"/>
        <end position="56"/>
    </location>
</feature>
<dbReference type="InterPro" id="IPR025877">
    <property type="entry name" value="MobA-like_NTP_Trfase"/>
</dbReference>
<keyword evidence="3" id="KW-1185">Reference proteome</keyword>
<sequence>MNQEKTGESFTVGGDVEQETVAGLLLAAGGGRRFGRPKALVELDGEPLVRRALRLLA</sequence>